<sequence>MFMHCITISTTICSWINSTETVDCHKGISNCILQILGDHLLPNRIHVVLEKQIFEIPLPYRGSQCILLKLRFCNFYRRKKKLIIFVNDSLIHFFFFCEMCSIHFYTFM</sequence>
<dbReference type="Proteomes" id="UP000271974">
    <property type="component" value="Unassembled WGS sequence"/>
</dbReference>
<dbReference type="EMBL" id="RQTK01000123">
    <property type="protein sequence ID" value="RUS86967.1"/>
    <property type="molecule type" value="Genomic_DNA"/>
</dbReference>
<comment type="caution">
    <text evidence="2">The sequence shown here is derived from an EMBL/GenBank/DDBJ whole genome shotgun (WGS) entry which is preliminary data.</text>
</comment>
<protein>
    <submittedName>
        <fullName evidence="2">Uncharacterized protein</fullName>
    </submittedName>
</protein>
<feature type="transmembrane region" description="Helical" evidence="1">
    <location>
        <begin position="82"/>
        <end position="105"/>
    </location>
</feature>
<gene>
    <name evidence="2" type="ORF">EGW08_005292</name>
</gene>
<evidence type="ECO:0000313" key="2">
    <source>
        <dbReference type="EMBL" id="RUS86967.1"/>
    </source>
</evidence>
<keyword evidence="3" id="KW-1185">Reference proteome</keyword>
<proteinExistence type="predicted"/>
<reference evidence="2 3" key="1">
    <citation type="submission" date="2019-01" db="EMBL/GenBank/DDBJ databases">
        <title>A draft genome assembly of the solar-powered sea slug Elysia chlorotica.</title>
        <authorList>
            <person name="Cai H."/>
            <person name="Li Q."/>
            <person name="Fang X."/>
            <person name="Li J."/>
            <person name="Curtis N.E."/>
            <person name="Altenburger A."/>
            <person name="Shibata T."/>
            <person name="Feng M."/>
            <person name="Maeda T."/>
            <person name="Schwartz J.A."/>
            <person name="Shigenobu S."/>
            <person name="Lundholm N."/>
            <person name="Nishiyama T."/>
            <person name="Yang H."/>
            <person name="Hasebe M."/>
            <person name="Li S."/>
            <person name="Pierce S.K."/>
            <person name="Wang J."/>
        </authorList>
    </citation>
    <scope>NUCLEOTIDE SEQUENCE [LARGE SCALE GENOMIC DNA]</scope>
    <source>
        <strain evidence="2">EC2010</strain>
        <tissue evidence="2">Whole organism of an adult</tissue>
    </source>
</reference>
<evidence type="ECO:0000313" key="3">
    <source>
        <dbReference type="Proteomes" id="UP000271974"/>
    </source>
</evidence>
<keyword evidence="1" id="KW-0472">Membrane</keyword>
<dbReference type="AlphaFoldDB" id="A0A433TZG8"/>
<name>A0A433TZG8_ELYCH</name>
<accession>A0A433TZG8</accession>
<keyword evidence="1" id="KW-1133">Transmembrane helix</keyword>
<organism evidence="2 3">
    <name type="scientific">Elysia chlorotica</name>
    <name type="common">Eastern emerald elysia</name>
    <name type="synonym">Sea slug</name>
    <dbReference type="NCBI Taxonomy" id="188477"/>
    <lineage>
        <taxon>Eukaryota</taxon>
        <taxon>Metazoa</taxon>
        <taxon>Spiralia</taxon>
        <taxon>Lophotrochozoa</taxon>
        <taxon>Mollusca</taxon>
        <taxon>Gastropoda</taxon>
        <taxon>Heterobranchia</taxon>
        <taxon>Euthyneura</taxon>
        <taxon>Panpulmonata</taxon>
        <taxon>Sacoglossa</taxon>
        <taxon>Placobranchoidea</taxon>
        <taxon>Plakobranchidae</taxon>
        <taxon>Elysia</taxon>
    </lineage>
</organism>
<keyword evidence="1" id="KW-0812">Transmembrane</keyword>
<evidence type="ECO:0000256" key="1">
    <source>
        <dbReference type="SAM" id="Phobius"/>
    </source>
</evidence>